<keyword evidence="6" id="KW-1133">Transmembrane helix</keyword>
<dbReference type="PROSITE" id="PS50035">
    <property type="entry name" value="PLD"/>
    <property type="match status" value="2"/>
</dbReference>
<evidence type="ECO:0000256" key="3">
    <source>
        <dbReference type="ARBA" id="ARBA00018392"/>
    </source>
</evidence>
<dbReference type="SMART" id="SM00155">
    <property type="entry name" value="PLDc"/>
    <property type="match status" value="2"/>
</dbReference>
<dbReference type="GO" id="GO:0032049">
    <property type="term" value="P:cardiolipin biosynthetic process"/>
    <property type="evidence" value="ECO:0007669"/>
    <property type="project" value="UniProtKB-ARBA"/>
</dbReference>
<evidence type="ECO:0000313" key="8">
    <source>
        <dbReference type="EMBL" id="OHV15813.1"/>
    </source>
</evidence>
<keyword evidence="6" id="KW-0812">Transmembrane</keyword>
<dbReference type="GO" id="GO:0005576">
    <property type="term" value="C:extracellular region"/>
    <property type="evidence" value="ECO:0007669"/>
    <property type="project" value="UniProtKB-SubCell"/>
</dbReference>
<dbReference type="PANTHER" id="PTHR21248:SF22">
    <property type="entry name" value="PHOSPHOLIPASE D"/>
    <property type="match status" value="1"/>
</dbReference>
<keyword evidence="6" id="KW-0472">Membrane</keyword>
<sequence length="478" mass="52862">MEEVLTRWLGTTASLRTEIVAAIGLVLTFGVSVHVLLRKRVVGAAIGWIGLAWLAPVFGTLLYLTFGINRVERRARRLKRRPSQTIDETPQPSAYVPEAYHALDLAVQAVTGLPTVAGNRFELLRNGDEAYPAMLAAIGEARRSVALSSYIFRDDATGRAFCTALKAAQDRGAEVRVILDGIGSGYFFPAAWRHLRRLGVPAGLFMHSVLPWRMPFLNLRTHKKLLIVDGRVAFTGGVNIADGNRVSEKPDFPIRDTHFRIEGPVVEHLTQAFIADWLFVSDEELEGEAWLPRLAPVGTVTARVVTSGPDADIEKIATVVLQAIACAKESIRLATPYFLPNELVLNALSLAAARGIAVDIAIPRKSDHRFVDWATHGHIDPLLKSGVRVWIDEPPFDHSKAMTVDGQWCFIGSANWDSRSFRLNFELNVEVYDVALARALEAFIATKFQTPLRLADLDARSLPVRLRDAAVRLLLPYL</sequence>
<feature type="domain" description="PLD phosphodiesterase" evidence="7">
    <location>
        <begin position="393"/>
        <end position="420"/>
    </location>
</feature>
<evidence type="ECO:0000256" key="6">
    <source>
        <dbReference type="SAM" id="Phobius"/>
    </source>
</evidence>
<feature type="transmembrane region" description="Helical" evidence="6">
    <location>
        <begin position="19"/>
        <end position="37"/>
    </location>
</feature>
<keyword evidence="4" id="KW-0964">Secreted</keyword>
<dbReference type="GO" id="GO:0016020">
    <property type="term" value="C:membrane"/>
    <property type="evidence" value="ECO:0007669"/>
    <property type="project" value="TreeGrafter"/>
</dbReference>
<dbReference type="GO" id="GO:0008808">
    <property type="term" value="F:cardiolipin synthase activity"/>
    <property type="evidence" value="ECO:0007669"/>
    <property type="project" value="TreeGrafter"/>
</dbReference>
<dbReference type="CDD" id="cd09157">
    <property type="entry name" value="PLDc_CLS_unchar2_1"/>
    <property type="match status" value="1"/>
</dbReference>
<feature type="transmembrane region" description="Helical" evidence="6">
    <location>
        <begin position="44"/>
        <end position="66"/>
    </location>
</feature>
<dbReference type="InterPro" id="IPR025202">
    <property type="entry name" value="PLD-like_dom"/>
</dbReference>
<evidence type="ECO:0000256" key="1">
    <source>
        <dbReference type="ARBA" id="ARBA00003145"/>
    </source>
</evidence>
<dbReference type="PANTHER" id="PTHR21248">
    <property type="entry name" value="CARDIOLIPIN SYNTHASE"/>
    <property type="match status" value="1"/>
</dbReference>
<dbReference type="AlphaFoldDB" id="A0A1S1NYK9"/>
<name>A0A1S1NYK9_METEX</name>
<proteinExistence type="predicted"/>
<evidence type="ECO:0000259" key="7">
    <source>
        <dbReference type="PROSITE" id="PS50035"/>
    </source>
</evidence>
<protein>
    <recommendedName>
        <fullName evidence="3">Phospholipase D</fullName>
    </recommendedName>
    <alternativeName>
        <fullName evidence="5">Choline phosphatase</fullName>
    </alternativeName>
</protein>
<evidence type="ECO:0000256" key="5">
    <source>
        <dbReference type="ARBA" id="ARBA00029594"/>
    </source>
</evidence>
<evidence type="ECO:0000256" key="4">
    <source>
        <dbReference type="ARBA" id="ARBA00022525"/>
    </source>
</evidence>
<dbReference type="EMBL" id="MNAO01000207">
    <property type="protein sequence ID" value="OHV15813.1"/>
    <property type="molecule type" value="Genomic_DNA"/>
</dbReference>
<gene>
    <name evidence="8" type="ORF">BK022_16330</name>
</gene>
<feature type="domain" description="PLD phosphodiesterase" evidence="7">
    <location>
        <begin position="217"/>
        <end position="244"/>
    </location>
</feature>
<reference evidence="8 9" key="1">
    <citation type="submission" date="2016-10" db="EMBL/GenBank/DDBJ databases">
        <title>Draft genome sequence of Methylobacterium extorquens CP3, a seed endophyte of Crotalaria pumila with plant growth-promoting and metal tolerance properties.</title>
        <authorList>
            <person name="Sanchez-Lopez A.S."/>
            <person name="Van Hamme J.D."/>
            <person name="Thijs S."/>
            <person name="Mcammond B.M."/>
            <person name="Stevens V."/>
            <person name="Gonzalez-Chavez M.D.C."/>
            <person name="Vangronsveld J."/>
        </authorList>
    </citation>
    <scope>NUCLEOTIDE SEQUENCE [LARGE SCALE GENOMIC DNA]</scope>
    <source>
        <strain evidence="8 9">CP3</strain>
    </source>
</reference>
<comment type="subcellular location">
    <subcellularLocation>
        <location evidence="2">Secreted</location>
    </subcellularLocation>
</comment>
<dbReference type="Pfam" id="PF13091">
    <property type="entry name" value="PLDc_2"/>
    <property type="match status" value="2"/>
</dbReference>
<accession>A0A1S1NYK9</accession>
<dbReference type="SUPFAM" id="SSF56024">
    <property type="entry name" value="Phospholipase D/nuclease"/>
    <property type="match status" value="2"/>
</dbReference>
<evidence type="ECO:0000256" key="2">
    <source>
        <dbReference type="ARBA" id="ARBA00004613"/>
    </source>
</evidence>
<dbReference type="Proteomes" id="UP000180215">
    <property type="component" value="Unassembled WGS sequence"/>
</dbReference>
<dbReference type="Gene3D" id="3.30.870.10">
    <property type="entry name" value="Endonuclease Chain A"/>
    <property type="match status" value="2"/>
</dbReference>
<comment type="caution">
    <text evidence="8">The sequence shown here is derived from an EMBL/GenBank/DDBJ whole genome shotgun (WGS) entry which is preliminary data.</text>
</comment>
<evidence type="ECO:0000313" key="9">
    <source>
        <dbReference type="Proteomes" id="UP000180215"/>
    </source>
</evidence>
<dbReference type="InterPro" id="IPR001736">
    <property type="entry name" value="PLipase_D/transphosphatidylase"/>
</dbReference>
<organism evidence="8 9">
    <name type="scientific">Methylorubrum extorquens</name>
    <name type="common">Methylobacterium dichloromethanicum</name>
    <name type="synonym">Methylobacterium extorquens</name>
    <dbReference type="NCBI Taxonomy" id="408"/>
    <lineage>
        <taxon>Bacteria</taxon>
        <taxon>Pseudomonadati</taxon>
        <taxon>Pseudomonadota</taxon>
        <taxon>Alphaproteobacteria</taxon>
        <taxon>Hyphomicrobiales</taxon>
        <taxon>Methylobacteriaceae</taxon>
        <taxon>Methylorubrum</taxon>
    </lineage>
</organism>
<dbReference type="CDD" id="cd09163">
    <property type="entry name" value="PLDc_CLS_unchar2_2"/>
    <property type="match status" value="1"/>
</dbReference>
<comment type="function">
    <text evidence="1">Could be a virulence factor.</text>
</comment>